<dbReference type="SMART" id="SM00320">
    <property type="entry name" value="WD40"/>
    <property type="match status" value="4"/>
</dbReference>
<reference evidence="5" key="1">
    <citation type="submission" date="2022-11" db="UniProtKB">
        <authorList>
            <consortium name="WormBaseParasite"/>
        </authorList>
    </citation>
    <scope>IDENTIFICATION</scope>
</reference>
<dbReference type="InterPro" id="IPR036322">
    <property type="entry name" value="WD40_repeat_dom_sf"/>
</dbReference>
<dbReference type="InterPro" id="IPR019775">
    <property type="entry name" value="WD40_repeat_CS"/>
</dbReference>
<proteinExistence type="predicted"/>
<dbReference type="Proteomes" id="UP000887565">
    <property type="component" value="Unplaced"/>
</dbReference>
<name>A0A915KFR5_ROMCU</name>
<dbReference type="PROSITE" id="PS50294">
    <property type="entry name" value="WD_REPEATS_REGION"/>
    <property type="match status" value="1"/>
</dbReference>
<evidence type="ECO:0000313" key="4">
    <source>
        <dbReference type="Proteomes" id="UP000887565"/>
    </source>
</evidence>
<dbReference type="WBParaSite" id="nRc.2.0.1.t36826-RA">
    <property type="protein sequence ID" value="nRc.2.0.1.t36826-RA"/>
    <property type="gene ID" value="nRc.2.0.1.g36826"/>
</dbReference>
<dbReference type="AlphaFoldDB" id="A0A915KFR5"/>
<evidence type="ECO:0000313" key="5">
    <source>
        <dbReference type="WBParaSite" id="nRc.2.0.1.t36826-RA"/>
    </source>
</evidence>
<feature type="repeat" description="WD" evidence="3">
    <location>
        <begin position="123"/>
        <end position="164"/>
    </location>
</feature>
<sequence length="257" mass="28047">MDDKDASFEVLCVCESSSQPWPINFYNPLTGAAVWSYKGVEMNDDEPQDAILVGNDYLLIPTVKKPLVLQVGFESKNRTLQKSFLSSPLQCLAVSSDGIFCCGSIDKNLYTWIISSGKLCSIVTGHLQAITKILFTSDNSKVVTSGKDGSIMAWNLEDLLTTKSLMGSAINISAWRKWNAHSLCVTDMKLGRGGGACRVYSVSADQTAQIHDLCSGDLLMTLRFDSCLTACAIDNAENNFYVSSSKGDMMRVCLSEE</sequence>
<dbReference type="SUPFAM" id="SSF50978">
    <property type="entry name" value="WD40 repeat-like"/>
    <property type="match status" value="1"/>
</dbReference>
<evidence type="ECO:0000256" key="3">
    <source>
        <dbReference type="PROSITE-ProRule" id="PRU00221"/>
    </source>
</evidence>
<keyword evidence="2" id="KW-0677">Repeat</keyword>
<dbReference type="Pfam" id="PF00400">
    <property type="entry name" value="WD40"/>
    <property type="match status" value="1"/>
</dbReference>
<dbReference type="InterPro" id="IPR015943">
    <property type="entry name" value="WD40/YVTN_repeat-like_dom_sf"/>
</dbReference>
<dbReference type="PROSITE" id="PS50082">
    <property type="entry name" value="WD_REPEATS_2"/>
    <property type="match status" value="1"/>
</dbReference>
<dbReference type="InterPro" id="IPR001680">
    <property type="entry name" value="WD40_rpt"/>
</dbReference>
<dbReference type="GO" id="GO:0006261">
    <property type="term" value="P:DNA-templated DNA replication"/>
    <property type="evidence" value="ECO:0007669"/>
    <property type="project" value="TreeGrafter"/>
</dbReference>
<evidence type="ECO:0000256" key="2">
    <source>
        <dbReference type="ARBA" id="ARBA00022737"/>
    </source>
</evidence>
<organism evidence="4 5">
    <name type="scientific">Romanomermis culicivorax</name>
    <name type="common">Nematode worm</name>
    <dbReference type="NCBI Taxonomy" id="13658"/>
    <lineage>
        <taxon>Eukaryota</taxon>
        <taxon>Metazoa</taxon>
        <taxon>Ecdysozoa</taxon>
        <taxon>Nematoda</taxon>
        <taxon>Enoplea</taxon>
        <taxon>Dorylaimia</taxon>
        <taxon>Mermithida</taxon>
        <taxon>Mermithoidea</taxon>
        <taxon>Mermithidae</taxon>
        <taxon>Romanomermis</taxon>
    </lineage>
</organism>
<dbReference type="GO" id="GO:0006364">
    <property type="term" value="P:rRNA processing"/>
    <property type="evidence" value="ECO:0007669"/>
    <property type="project" value="TreeGrafter"/>
</dbReference>
<keyword evidence="4" id="KW-1185">Reference proteome</keyword>
<dbReference type="PANTHER" id="PTHR18763">
    <property type="entry name" value="WD-REPEAT PROTEIN 18"/>
    <property type="match status" value="1"/>
</dbReference>
<keyword evidence="1 3" id="KW-0853">WD repeat</keyword>
<accession>A0A915KFR5</accession>
<evidence type="ECO:0000256" key="1">
    <source>
        <dbReference type="ARBA" id="ARBA00022574"/>
    </source>
</evidence>
<dbReference type="InterPro" id="IPR045227">
    <property type="entry name" value="WDR18/Ipi3/RID3"/>
</dbReference>
<protein>
    <submittedName>
        <fullName evidence="5">Uncharacterized protein</fullName>
    </submittedName>
</protein>
<dbReference type="OMA" id="NISAWRK"/>
<dbReference type="PANTHER" id="PTHR18763:SF0">
    <property type="entry name" value="WD REPEAT-CONTAINING PROTEIN 18"/>
    <property type="match status" value="1"/>
</dbReference>
<dbReference type="GO" id="GO:0120330">
    <property type="term" value="C:rixosome complex"/>
    <property type="evidence" value="ECO:0007669"/>
    <property type="project" value="TreeGrafter"/>
</dbReference>
<dbReference type="GO" id="GO:0005656">
    <property type="term" value="C:nuclear pre-replicative complex"/>
    <property type="evidence" value="ECO:0007669"/>
    <property type="project" value="TreeGrafter"/>
</dbReference>
<dbReference type="PROSITE" id="PS00678">
    <property type="entry name" value="WD_REPEATS_1"/>
    <property type="match status" value="1"/>
</dbReference>
<dbReference type="Gene3D" id="2.130.10.10">
    <property type="entry name" value="YVTN repeat-like/Quinoprotein amine dehydrogenase"/>
    <property type="match status" value="1"/>
</dbReference>